<comment type="caution">
    <text evidence="1">The sequence shown here is derived from an EMBL/GenBank/DDBJ whole genome shotgun (WGS) entry which is preliminary data.</text>
</comment>
<reference evidence="1 2" key="1">
    <citation type="submission" date="2021-12" db="EMBL/GenBank/DDBJ databases">
        <title>Characterization of novel class B3 metallo-beta-lactamase from novel Pseudomonas species.</title>
        <authorList>
            <person name="Yamada K."/>
            <person name="Aoki K."/>
            <person name="Ishii Y."/>
        </authorList>
    </citation>
    <scope>NUCLEOTIDE SEQUENCE [LARGE SCALE GENOMIC DNA]</scope>
    <source>
        <strain evidence="1 2">TUM20286</strain>
    </source>
</reference>
<sequence length="93" mass="9847">MTAEQAEVVSQHMAIERFAKLSAERAATDASGQATEDGARYRAECDTDRTGDYAERCAGLAACQSSTDAACETTDRADSSAGFHGVMERSDFG</sequence>
<dbReference type="EMBL" id="BQKM01000021">
    <property type="protein sequence ID" value="GJN55746.1"/>
    <property type="molecule type" value="Genomic_DNA"/>
</dbReference>
<gene>
    <name evidence="1" type="ORF">TUM20286_54980</name>
</gene>
<evidence type="ECO:0000313" key="1">
    <source>
        <dbReference type="EMBL" id="GJN55746.1"/>
    </source>
</evidence>
<organism evidence="1 2">
    <name type="scientific">Pseudomonas tohonis</name>
    <dbReference type="NCBI Taxonomy" id="2725477"/>
    <lineage>
        <taxon>Bacteria</taxon>
        <taxon>Pseudomonadati</taxon>
        <taxon>Pseudomonadota</taxon>
        <taxon>Gammaproteobacteria</taxon>
        <taxon>Pseudomonadales</taxon>
        <taxon>Pseudomonadaceae</taxon>
        <taxon>Pseudomonas</taxon>
    </lineage>
</organism>
<dbReference type="Proteomes" id="UP001054892">
    <property type="component" value="Unassembled WGS sequence"/>
</dbReference>
<proteinExistence type="predicted"/>
<name>A0ABQ4W8E7_9PSED</name>
<accession>A0ABQ4W8E7</accession>
<evidence type="ECO:0000313" key="2">
    <source>
        <dbReference type="Proteomes" id="UP001054892"/>
    </source>
</evidence>
<protein>
    <submittedName>
        <fullName evidence="1">Uncharacterized protein</fullName>
    </submittedName>
</protein>
<keyword evidence="2" id="KW-1185">Reference proteome</keyword>